<dbReference type="Proteomes" id="UP000034805">
    <property type="component" value="Unassembled WGS sequence"/>
</dbReference>
<dbReference type="PANTHER" id="PTHR16487:SF0">
    <property type="entry name" value="PROTEIN PHOSPHATASE 4 REGULATORY SUBUNIT 2-RELATED"/>
    <property type="match status" value="1"/>
</dbReference>
<dbReference type="PANTHER" id="PTHR16487">
    <property type="entry name" value="PPP4R2-RELATED PROTEIN"/>
    <property type="match status" value="1"/>
</dbReference>
<feature type="compositionally biased region" description="Low complexity" evidence="2">
    <location>
        <begin position="342"/>
        <end position="388"/>
    </location>
</feature>
<reference evidence="4" key="3">
    <citation type="submission" date="2025-05" db="UniProtKB">
        <authorList>
            <consortium name="Ensembl"/>
        </authorList>
    </citation>
    <scope>IDENTIFICATION</scope>
</reference>
<dbReference type="AlphaFoldDB" id="A0A0P7U1H6"/>
<feature type="compositionally biased region" description="Polar residues" evidence="2">
    <location>
        <begin position="303"/>
        <end position="313"/>
    </location>
</feature>
<reference evidence="3 5" key="1">
    <citation type="submission" date="2015-08" db="EMBL/GenBank/DDBJ databases">
        <title>The genome of the Asian arowana (Scleropages formosus).</title>
        <authorList>
            <person name="Tan M.H."/>
            <person name="Gan H.M."/>
            <person name="Croft L.J."/>
            <person name="Austin C.M."/>
        </authorList>
    </citation>
    <scope>NUCLEOTIDE SEQUENCE [LARGE SCALE GENOMIC DNA]</scope>
    <source>
        <strain evidence="3">Aro1</strain>
    </source>
</reference>
<evidence type="ECO:0000256" key="2">
    <source>
        <dbReference type="SAM" id="MobiDB-lite"/>
    </source>
</evidence>
<dbReference type="GO" id="GO:0005634">
    <property type="term" value="C:nucleus"/>
    <property type="evidence" value="ECO:0007669"/>
    <property type="project" value="TreeGrafter"/>
</dbReference>
<evidence type="ECO:0000313" key="3">
    <source>
        <dbReference type="EMBL" id="KPP67956.1"/>
    </source>
</evidence>
<dbReference type="STRING" id="113540.ENSSFOP00015025127"/>
<dbReference type="Proteomes" id="UP000694397">
    <property type="component" value="Chromosome 22"/>
</dbReference>
<feature type="compositionally biased region" description="Basic and acidic residues" evidence="2">
    <location>
        <begin position="227"/>
        <end position="259"/>
    </location>
</feature>
<feature type="compositionally biased region" description="Basic and acidic residues" evidence="2">
    <location>
        <begin position="393"/>
        <end position="402"/>
    </location>
</feature>
<evidence type="ECO:0000256" key="1">
    <source>
        <dbReference type="ARBA" id="ARBA00009207"/>
    </source>
</evidence>
<evidence type="ECO:0000313" key="6">
    <source>
        <dbReference type="Proteomes" id="UP000694397"/>
    </source>
</evidence>
<sequence>MEPAAVLEAVRDFEKKGKREVCPILDQFLCHIARTGDTMIQWSQFKSYFLYKLEKVMDDFQASAPEPRRPVNLNVDCIPFEEMKERILKIANGYTGIPFTIQRLCELLTEPKRNYSGTDKFLRGLEKNVMVVSYIYPSSEKNGSVSRMNGVMFPGNSSAFLERNANGPDTPRPLNRPKLTLSSSLATNGVPDSAEIKALNTGLEVSEPLSSSPWDGGGGVGSPVKNKHTEVEDAADTDSHEVKRLKFESEEVDESKEMHCPALTESLSELAKETQSSSSAPGDGGESEEKGEAASSLMLEGQGPSNTQKGSSLPSSEEEKAERRASPSLEVRSESTREMDQSEPQVQPVKPPVSVNDGGESANLVSSSSSSVESGSREAASTSSSEGTIQDASLHEEPMEQD</sequence>
<feature type="compositionally biased region" description="Basic and acidic residues" evidence="2">
    <location>
        <begin position="317"/>
        <end position="340"/>
    </location>
</feature>
<dbReference type="GeneID" id="108923349"/>
<dbReference type="GO" id="GO:0005737">
    <property type="term" value="C:cytoplasm"/>
    <property type="evidence" value="ECO:0007669"/>
    <property type="project" value="TreeGrafter"/>
</dbReference>
<dbReference type="Ensembl" id="ENSSFOT00015025405.2">
    <property type="protein sequence ID" value="ENSSFOP00015025127.2"/>
    <property type="gene ID" value="ENSSFOG00015016134.2"/>
</dbReference>
<dbReference type="InterPro" id="IPR015267">
    <property type="entry name" value="PPP4R2"/>
</dbReference>
<comment type="similarity">
    <text evidence="1">Belongs to the PPP4R2 family.</text>
</comment>
<dbReference type="GO" id="GO:0019888">
    <property type="term" value="F:protein phosphatase regulator activity"/>
    <property type="evidence" value="ECO:0007669"/>
    <property type="project" value="InterPro"/>
</dbReference>
<dbReference type="GeneTree" id="ENSGT00940000162859"/>
<protein>
    <submittedName>
        <fullName evidence="4">Protein phosphatase 4, regulatory subunit 2b</fullName>
    </submittedName>
    <submittedName>
        <fullName evidence="3">Serine/threonine-protein phosphatase 4 regulatory subunit 2-like</fullName>
    </submittedName>
</protein>
<reference evidence="4 6" key="2">
    <citation type="submission" date="2019-04" db="EMBL/GenBank/DDBJ databases">
        <authorList>
            <consortium name="Wellcome Sanger Institute Data Sharing"/>
        </authorList>
    </citation>
    <scope>NUCLEOTIDE SEQUENCE [LARGE SCALE GENOMIC DNA]</scope>
</reference>
<dbReference type="OrthoDB" id="341898at2759"/>
<dbReference type="Pfam" id="PF09184">
    <property type="entry name" value="PPP4R2"/>
    <property type="match status" value="1"/>
</dbReference>
<organism evidence="3 5">
    <name type="scientific">Scleropages formosus</name>
    <name type="common">Asian bonytongue</name>
    <name type="synonym">Osteoglossum formosum</name>
    <dbReference type="NCBI Taxonomy" id="113540"/>
    <lineage>
        <taxon>Eukaryota</taxon>
        <taxon>Metazoa</taxon>
        <taxon>Chordata</taxon>
        <taxon>Craniata</taxon>
        <taxon>Vertebrata</taxon>
        <taxon>Euteleostomi</taxon>
        <taxon>Actinopterygii</taxon>
        <taxon>Neopterygii</taxon>
        <taxon>Teleostei</taxon>
        <taxon>Osteoglossocephala</taxon>
        <taxon>Osteoglossomorpha</taxon>
        <taxon>Osteoglossiformes</taxon>
        <taxon>Osteoglossidae</taxon>
        <taxon>Scleropages</taxon>
    </lineage>
</organism>
<evidence type="ECO:0000313" key="4">
    <source>
        <dbReference type="Ensembl" id="ENSSFOP00015025127.2"/>
    </source>
</evidence>
<dbReference type="RefSeq" id="XP_029103470.1">
    <property type="nucleotide sequence ID" value="XM_029247637.1"/>
</dbReference>
<accession>A0A0P7U1H6</accession>
<dbReference type="GO" id="GO:0030289">
    <property type="term" value="C:protein phosphatase 4 complex"/>
    <property type="evidence" value="ECO:0007669"/>
    <property type="project" value="InterPro"/>
</dbReference>
<feature type="region of interest" description="Disordered" evidence="2">
    <location>
        <begin position="206"/>
        <end position="402"/>
    </location>
</feature>
<name>A0A0P7U1H6_SCLFO</name>
<feature type="region of interest" description="Disordered" evidence="2">
    <location>
        <begin position="161"/>
        <end position="187"/>
    </location>
</feature>
<evidence type="ECO:0000313" key="5">
    <source>
        <dbReference type="Proteomes" id="UP000034805"/>
    </source>
</evidence>
<gene>
    <name evidence="4" type="primary">ppp4r2b</name>
    <name evidence="3" type="ORF">Z043_113404</name>
</gene>
<keyword evidence="6" id="KW-1185">Reference proteome</keyword>
<dbReference type="EMBL" id="JARO02004760">
    <property type="protein sequence ID" value="KPP67956.1"/>
    <property type="molecule type" value="Genomic_DNA"/>
</dbReference>
<proteinExistence type="inferred from homology"/>